<dbReference type="AlphaFoldDB" id="A0AAN0K185"/>
<evidence type="ECO:0000313" key="1">
    <source>
        <dbReference type="EnsemblMetazoa" id="XP_019862929.1"/>
    </source>
</evidence>
<dbReference type="EnsemblMetazoa" id="XM_020007370.1">
    <property type="protein sequence ID" value="XP_019862929.1"/>
    <property type="gene ID" value="LOC109591696"/>
</dbReference>
<keyword evidence="2" id="KW-1185">Reference proteome</keyword>
<accession>A0AAN0K185</accession>
<dbReference type="Proteomes" id="UP000007879">
    <property type="component" value="Unassembled WGS sequence"/>
</dbReference>
<reference evidence="1" key="2">
    <citation type="submission" date="2024-06" db="UniProtKB">
        <authorList>
            <consortium name="EnsemblMetazoa"/>
        </authorList>
    </citation>
    <scope>IDENTIFICATION</scope>
</reference>
<proteinExistence type="predicted"/>
<reference evidence="2" key="1">
    <citation type="journal article" date="2010" name="Nature">
        <title>The Amphimedon queenslandica genome and the evolution of animal complexity.</title>
        <authorList>
            <person name="Srivastava M."/>
            <person name="Simakov O."/>
            <person name="Chapman J."/>
            <person name="Fahey B."/>
            <person name="Gauthier M.E."/>
            <person name="Mitros T."/>
            <person name="Richards G.S."/>
            <person name="Conaco C."/>
            <person name="Dacre M."/>
            <person name="Hellsten U."/>
            <person name="Larroux C."/>
            <person name="Putnam N.H."/>
            <person name="Stanke M."/>
            <person name="Adamska M."/>
            <person name="Darling A."/>
            <person name="Degnan S.M."/>
            <person name="Oakley T.H."/>
            <person name="Plachetzki D.C."/>
            <person name="Zhai Y."/>
            <person name="Adamski M."/>
            <person name="Calcino A."/>
            <person name="Cummins S.F."/>
            <person name="Goodstein D.M."/>
            <person name="Harris C."/>
            <person name="Jackson D.J."/>
            <person name="Leys S.P."/>
            <person name="Shu S."/>
            <person name="Woodcroft B.J."/>
            <person name="Vervoort M."/>
            <person name="Kosik K.S."/>
            <person name="Manning G."/>
            <person name="Degnan B.M."/>
            <person name="Rokhsar D.S."/>
        </authorList>
    </citation>
    <scope>NUCLEOTIDE SEQUENCE [LARGE SCALE GENOMIC DNA]</scope>
</reference>
<dbReference type="GeneID" id="109591696"/>
<evidence type="ECO:0000313" key="2">
    <source>
        <dbReference type="Proteomes" id="UP000007879"/>
    </source>
</evidence>
<name>A0AAN0K185_AMPQE</name>
<dbReference type="RefSeq" id="XP_019862929.1">
    <property type="nucleotide sequence ID" value="XM_020007370.1"/>
</dbReference>
<protein>
    <submittedName>
        <fullName evidence="1">Uncharacterized protein</fullName>
    </submittedName>
</protein>
<dbReference type="KEGG" id="aqu:109591696"/>
<sequence length="146" mass="16646">MMYNVLKVIRQKPPPLDDLKELLRLYISRGLESKLDSCSDVSGVFRVIMGECSLTNISLLEAVVEEFKVTEAEGYIKNFRTTLTESCKSLSVSFGLKERLSHHLQCETITFVLDWEPEEHVLQDIKDILAKITGKLIVIKYIEPSV</sequence>
<organism evidence="1 2">
    <name type="scientific">Amphimedon queenslandica</name>
    <name type="common">Sponge</name>
    <dbReference type="NCBI Taxonomy" id="400682"/>
    <lineage>
        <taxon>Eukaryota</taxon>
        <taxon>Metazoa</taxon>
        <taxon>Porifera</taxon>
        <taxon>Demospongiae</taxon>
        <taxon>Heteroscleromorpha</taxon>
        <taxon>Haplosclerida</taxon>
        <taxon>Niphatidae</taxon>
        <taxon>Amphimedon</taxon>
    </lineage>
</organism>